<gene>
    <name evidence="2" type="ORF">CEE37_07310</name>
</gene>
<reference evidence="2 3" key="1">
    <citation type="submission" date="2017-06" db="EMBL/GenBank/DDBJ databases">
        <title>Novel microbial phyla capable of carbon fixation and sulfur reduction in deep-sea sediments.</title>
        <authorList>
            <person name="Huang J."/>
            <person name="Baker B."/>
            <person name="Wang Y."/>
        </authorList>
    </citation>
    <scope>NUCLEOTIDE SEQUENCE [LARGE SCALE GENOMIC DNA]</scope>
    <source>
        <strain evidence="2">B3_LCP</strain>
    </source>
</reference>
<evidence type="ECO:0000313" key="3">
    <source>
        <dbReference type="Proteomes" id="UP000319619"/>
    </source>
</evidence>
<evidence type="ECO:0008006" key="4">
    <source>
        <dbReference type="Google" id="ProtNLM"/>
    </source>
</evidence>
<dbReference type="Proteomes" id="UP000319619">
    <property type="component" value="Unassembled WGS sequence"/>
</dbReference>
<sequence>MRADQTHSHSGMLIVCALIITVFLIWGCGNLPVTIVDKVGSVQVNGVMPDSSPADSVHVTLDDGFLGTFPNPHTLTTVIGTHLLEVGSIIYPNPGDTIEYFSAPQYVTVQEGQTTQTQFDLEGDLPVAPYEGFLAPEIALYDLDDNLVTLSVLTGDDKIVLAYFFEYG</sequence>
<keyword evidence="1" id="KW-0472">Membrane</keyword>
<dbReference type="EMBL" id="NJBN01000004">
    <property type="protein sequence ID" value="TKJ40765.1"/>
    <property type="molecule type" value="Genomic_DNA"/>
</dbReference>
<evidence type="ECO:0000256" key="1">
    <source>
        <dbReference type="SAM" id="Phobius"/>
    </source>
</evidence>
<proteinExistence type="predicted"/>
<keyword evidence="1" id="KW-0812">Transmembrane</keyword>
<keyword evidence="1" id="KW-1133">Transmembrane helix</keyword>
<organism evidence="2 3">
    <name type="scientific">candidate division LCP-89 bacterium B3_LCP</name>
    <dbReference type="NCBI Taxonomy" id="2012998"/>
    <lineage>
        <taxon>Bacteria</taxon>
        <taxon>Pseudomonadati</taxon>
        <taxon>Bacteria division LCP-89</taxon>
    </lineage>
</organism>
<protein>
    <recommendedName>
        <fullName evidence="4">PEGA domain-containing protein</fullName>
    </recommendedName>
</protein>
<comment type="caution">
    <text evidence="2">The sequence shown here is derived from an EMBL/GenBank/DDBJ whole genome shotgun (WGS) entry which is preliminary data.</text>
</comment>
<dbReference type="AlphaFoldDB" id="A0A532V0M6"/>
<feature type="transmembrane region" description="Helical" evidence="1">
    <location>
        <begin position="12"/>
        <end position="33"/>
    </location>
</feature>
<evidence type="ECO:0000313" key="2">
    <source>
        <dbReference type="EMBL" id="TKJ40765.1"/>
    </source>
</evidence>
<name>A0A532V0M6_UNCL8</name>
<accession>A0A532V0M6</accession>